<dbReference type="CDD" id="cd06225">
    <property type="entry name" value="HAMP"/>
    <property type="match status" value="1"/>
</dbReference>
<feature type="domain" description="HAMP" evidence="10">
    <location>
        <begin position="174"/>
        <end position="231"/>
    </location>
</feature>
<evidence type="ECO:0000256" key="6">
    <source>
        <dbReference type="ARBA" id="ARBA00022777"/>
    </source>
</evidence>
<keyword evidence="7" id="KW-0175">Coiled coil</keyword>
<dbReference type="EC" id="2.7.13.3" evidence="3"/>
<dbReference type="SUPFAM" id="SSF55874">
    <property type="entry name" value="ATPase domain of HSP90 chaperone/DNA topoisomerase II/histidine kinase"/>
    <property type="match status" value="1"/>
</dbReference>
<organism evidence="11 12">
    <name type="scientific">Paraglaciecola mesophila</name>
    <dbReference type="NCBI Taxonomy" id="197222"/>
    <lineage>
        <taxon>Bacteria</taxon>
        <taxon>Pseudomonadati</taxon>
        <taxon>Pseudomonadota</taxon>
        <taxon>Gammaproteobacteria</taxon>
        <taxon>Alteromonadales</taxon>
        <taxon>Alteromonadaceae</taxon>
        <taxon>Paraglaciecola</taxon>
    </lineage>
</organism>
<dbReference type="GO" id="GO:0000155">
    <property type="term" value="F:phosphorelay sensor kinase activity"/>
    <property type="evidence" value="ECO:0007669"/>
    <property type="project" value="InterPro"/>
</dbReference>
<dbReference type="InterPro" id="IPR005467">
    <property type="entry name" value="His_kinase_dom"/>
</dbReference>
<dbReference type="PROSITE" id="PS50885">
    <property type="entry name" value="HAMP"/>
    <property type="match status" value="1"/>
</dbReference>
<evidence type="ECO:0000313" key="11">
    <source>
        <dbReference type="EMBL" id="QHJ10878.1"/>
    </source>
</evidence>
<feature type="coiled-coil region" evidence="7">
    <location>
        <begin position="226"/>
        <end position="278"/>
    </location>
</feature>
<dbReference type="AlphaFoldDB" id="A0A857JI09"/>
<dbReference type="PANTHER" id="PTHR43065:SF50">
    <property type="entry name" value="HISTIDINE KINASE"/>
    <property type="match status" value="1"/>
</dbReference>
<evidence type="ECO:0000313" key="12">
    <source>
        <dbReference type="Proteomes" id="UP000464524"/>
    </source>
</evidence>
<evidence type="ECO:0000259" key="10">
    <source>
        <dbReference type="PROSITE" id="PS50885"/>
    </source>
</evidence>
<dbReference type="Pfam" id="PF00672">
    <property type="entry name" value="HAMP"/>
    <property type="match status" value="1"/>
</dbReference>
<evidence type="ECO:0000256" key="2">
    <source>
        <dbReference type="ARBA" id="ARBA00004370"/>
    </source>
</evidence>
<keyword evidence="8" id="KW-0472">Membrane</keyword>
<evidence type="ECO:0000256" key="1">
    <source>
        <dbReference type="ARBA" id="ARBA00000085"/>
    </source>
</evidence>
<evidence type="ECO:0000256" key="8">
    <source>
        <dbReference type="SAM" id="Phobius"/>
    </source>
</evidence>
<evidence type="ECO:0000259" key="9">
    <source>
        <dbReference type="PROSITE" id="PS50109"/>
    </source>
</evidence>
<dbReference type="KEGG" id="pmes:FX988_01100"/>
<dbReference type="InterPro" id="IPR003594">
    <property type="entry name" value="HATPase_dom"/>
</dbReference>
<name>A0A857JI09_9ALTE</name>
<dbReference type="GO" id="GO:0016020">
    <property type="term" value="C:membrane"/>
    <property type="evidence" value="ECO:0007669"/>
    <property type="project" value="UniProtKB-SubCell"/>
</dbReference>
<dbReference type="PANTHER" id="PTHR43065">
    <property type="entry name" value="SENSOR HISTIDINE KINASE"/>
    <property type="match status" value="1"/>
</dbReference>
<dbReference type="CDD" id="cd00082">
    <property type="entry name" value="HisKA"/>
    <property type="match status" value="1"/>
</dbReference>
<dbReference type="RefSeq" id="WP_160178681.1">
    <property type="nucleotide sequence ID" value="NZ_CP047656.1"/>
</dbReference>
<keyword evidence="6" id="KW-0418">Kinase</keyword>
<evidence type="ECO:0000256" key="4">
    <source>
        <dbReference type="ARBA" id="ARBA00022553"/>
    </source>
</evidence>
<dbReference type="Gene3D" id="1.10.287.130">
    <property type="match status" value="1"/>
</dbReference>
<dbReference type="OrthoDB" id="9772100at2"/>
<accession>A0A857JI09</accession>
<dbReference type="InterPro" id="IPR003660">
    <property type="entry name" value="HAMP_dom"/>
</dbReference>
<keyword evidence="5 11" id="KW-0808">Transferase</keyword>
<evidence type="ECO:0000256" key="5">
    <source>
        <dbReference type="ARBA" id="ARBA00022679"/>
    </source>
</evidence>
<dbReference type="PRINTS" id="PR00344">
    <property type="entry name" value="BCTRLSENSOR"/>
</dbReference>
<dbReference type="Gene3D" id="3.30.565.10">
    <property type="entry name" value="Histidine kinase-like ATPase, C-terminal domain"/>
    <property type="match status" value="1"/>
</dbReference>
<dbReference type="Proteomes" id="UP000464524">
    <property type="component" value="Chromosome"/>
</dbReference>
<evidence type="ECO:0000256" key="3">
    <source>
        <dbReference type="ARBA" id="ARBA00012438"/>
    </source>
</evidence>
<dbReference type="Gene3D" id="6.10.340.10">
    <property type="match status" value="1"/>
</dbReference>
<dbReference type="InterPro" id="IPR003661">
    <property type="entry name" value="HisK_dim/P_dom"/>
</dbReference>
<keyword evidence="4" id="KW-0597">Phosphoprotein</keyword>
<comment type="catalytic activity">
    <reaction evidence="1">
        <text>ATP + protein L-histidine = ADP + protein N-phospho-L-histidine.</text>
        <dbReference type="EC" id="2.7.13.3"/>
    </reaction>
</comment>
<keyword evidence="8" id="KW-0812">Transmembrane</keyword>
<keyword evidence="12" id="KW-1185">Reference proteome</keyword>
<gene>
    <name evidence="11" type="ORF">FX988_01100</name>
</gene>
<keyword evidence="8" id="KW-1133">Transmembrane helix</keyword>
<proteinExistence type="predicted"/>
<dbReference type="PROSITE" id="PS50109">
    <property type="entry name" value="HIS_KIN"/>
    <property type="match status" value="1"/>
</dbReference>
<feature type="domain" description="Histidine kinase" evidence="9">
    <location>
        <begin position="294"/>
        <end position="540"/>
    </location>
</feature>
<sequence>MSLRGKTIIGIASIEAVLLISLIMTAVTFLSQSVNNDLVKHASTTATLFSTTTKDAVLSYDLASLDDFVLEALKNPGIVYARVISSTEGVLSQNGAKDALMRVFEADQHMEDVTDGIFDTYANIIEGNNIYGRVEIGISTVHAHRSISKIKQWTTSIAIIEMILVALFSYALGHYLTRQLKTLRIGAKRISHSVISGDFSNTHIPIKTNDELGEVTHAFNQMVETLKAECIRVKNYQEELENLNQTLEKRVAARTQLLESKNEQLSLINFELKSAQQQLVQAEKMASLGQLAAGVAHEINNPIGFVNSNLASLADYADVYIRLTKLINDWHKSDEDTERQNIEIKIKGMLDDENIQFMQEDTLALIQESSEGLTRVKDIVSGLKQFSRADSQERQIFNINDCVNTTLTMVSNELKYHCEVVTKLQDVPQVDINVGKICQVLTNLLINAGQAISQNGVITIETYSHDQFVYLTVCDTGDGIPAADIKRLFDPFFTTKPEGQGTGLGLAISFGIAQEHDGDLTVKSEVTQGSCFTLSLPAVQQETESLNTTVNTI</sequence>
<comment type="subcellular location">
    <subcellularLocation>
        <location evidence="2">Membrane</location>
    </subcellularLocation>
</comment>
<dbReference type="SUPFAM" id="SSF58104">
    <property type="entry name" value="Methyl-accepting chemotaxis protein (MCP) signaling domain"/>
    <property type="match status" value="1"/>
</dbReference>
<dbReference type="InterPro" id="IPR036890">
    <property type="entry name" value="HATPase_C_sf"/>
</dbReference>
<evidence type="ECO:0000256" key="7">
    <source>
        <dbReference type="SAM" id="Coils"/>
    </source>
</evidence>
<reference evidence="11 12" key="1">
    <citation type="submission" date="2019-12" db="EMBL/GenBank/DDBJ databases">
        <title>Genome sequencing and assembly of endphytes of Porphyra tenera.</title>
        <authorList>
            <person name="Park J.M."/>
            <person name="Shin R."/>
            <person name="Jo S.H."/>
        </authorList>
    </citation>
    <scope>NUCLEOTIDE SEQUENCE [LARGE SCALE GENOMIC DNA]</scope>
    <source>
        <strain evidence="11 12">GPM4</strain>
    </source>
</reference>
<feature type="transmembrane region" description="Helical" evidence="8">
    <location>
        <begin position="7"/>
        <end position="30"/>
    </location>
</feature>
<dbReference type="Pfam" id="PF02518">
    <property type="entry name" value="HATPase_c"/>
    <property type="match status" value="1"/>
</dbReference>
<dbReference type="SMART" id="SM00304">
    <property type="entry name" value="HAMP"/>
    <property type="match status" value="1"/>
</dbReference>
<dbReference type="InterPro" id="IPR004358">
    <property type="entry name" value="Sig_transdc_His_kin-like_C"/>
</dbReference>
<dbReference type="EMBL" id="CP047656">
    <property type="protein sequence ID" value="QHJ10878.1"/>
    <property type="molecule type" value="Genomic_DNA"/>
</dbReference>
<dbReference type="SMART" id="SM00387">
    <property type="entry name" value="HATPase_c"/>
    <property type="match status" value="1"/>
</dbReference>
<protein>
    <recommendedName>
        <fullName evidence="3">histidine kinase</fullName>
        <ecNumber evidence="3">2.7.13.3</ecNumber>
    </recommendedName>
</protein>